<evidence type="ECO:0000313" key="1">
    <source>
        <dbReference type="EMBL" id="KAI3678719.1"/>
    </source>
</evidence>
<reference evidence="1 2" key="2">
    <citation type="journal article" date="2022" name="Mol. Ecol. Resour.">
        <title>The genomes of chicory, endive, great burdock and yacon provide insights into Asteraceae paleo-polyploidization history and plant inulin production.</title>
        <authorList>
            <person name="Fan W."/>
            <person name="Wang S."/>
            <person name="Wang H."/>
            <person name="Wang A."/>
            <person name="Jiang F."/>
            <person name="Liu H."/>
            <person name="Zhao H."/>
            <person name="Xu D."/>
            <person name="Zhang Y."/>
        </authorList>
    </citation>
    <scope>NUCLEOTIDE SEQUENCE [LARGE SCALE GENOMIC DNA]</scope>
    <source>
        <strain evidence="2">cv. Niubang</strain>
    </source>
</reference>
<dbReference type="Proteomes" id="UP001055879">
    <property type="component" value="Linkage Group LG14"/>
</dbReference>
<comment type="caution">
    <text evidence="1">The sequence shown here is derived from an EMBL/GenBank/DDBJ whole genome shotgun (WGS) entry which is preliminary data.</text>
</comment>
<protein>
    <submittedName>
        <fullName evidence="1">Uncharacterized protein</fullName>
    </submittedName>
</protein>
<evidence type="ECO:0000313" key="2">
    <source>
        <dbReference type="Proteomes" id="UP001055879"/>
    </source>
</evidence>
<dbReference type="EMBL" id="CM042060">
    <property type="protein sequence ID" value="KAI3678719.1"/>
    <property type="molecule type" value="Genomic_DNA"/>
</dbReference>
<organism evidence="1 2">
    <name type="scientific">Arctium lappa</name>
    <name type="common">Greater burdock</name>
    <name type="synonym">Lappa major</name>
    <dbReference type="NCBI Taxonomy" id="4217"/>
    <lineage>
        <taxon>Eukaryota</taxon>
        <taxon>Viridiplantae</taxon>
        <taxon>Streptophyta</taxon>
        <taxon>Embryophyta</taxon>
        <taxon>Tracheophyta</taxon>
        <taxon>Spermatophyta</taxon>
        <taxon>Magnoliopsida</taxon>
        <taxon>eudicotyledons</taxon>
        <taxon>Gunneridae</taxon>
        <taxon>Pentapetalae</taxon>
        <taxon>asterids</taxon>
        <taxon>campanulids</taxon>
        <taxon>Asterales</taxon>
        <taxon>Asteraceae</taxon>
        <taxon>Carduoideae</taxon>
        <taxon>Cardueae</taxon>
        <taxon>Arctiinae</taxon>
        <taxon>Arctium</taxon>
    </lineage>
</organism>
<gene>
    <name evidence="1" type="ORF">L6452_38022</name>
</gene>
<sequence>MLGQYGICLVNALKNKLQNLAEQHPDVLESLTPPVRKRVEVLREIQGEQDKLEGIPDGNLDLLEDRLLVIIGALDTEDVYKSTFPLDSHNLFVDAHPYSQTRGRFNDHNLLNANRQETSTVVFVAPSPQPTINSTPGFLILFAPRSSSLTLRACYLSV</sequence>
<reference evidence="2" key="1">
    <citation type="journal article" date="2022" name="Mol. Ecol. Resour.">
        <title>The genomes of chicory, endive, great burdock and yacon provide insights into Asteraceae palaeo-polyploidization history and plant inulin production.</title>
        <authorList>
            <person name="Fan W."/>
            <person name="Wang S."/>
            <person name="Wang H."/>
            <person name="Wang A."/>
            <person name="Jiang F."/>
            <person name="Liu H."/>
            <person name="Zhao H."/>
            <person name="Xu D."/>
            <person name="Zhang Y."/>
        </authorList>
    </citation>
    <scope>NUCLEOTIDE SEQUENCE [LARGE SCALE GENOMIC DNA]</scope>
    <source>
        <strain evidence="2">cv. Niubang</strain>
    </source>
</reference>
<accession>A0ACB8Y8R0</accession>
<keyword evidence="2" id="KW-1185">Reference proteome</keyword>
<proteinExistence type="predicted"/>
<name>A0ACB8Y8R0_ARCLA</name>